<feature type="non-terminal residue" evidence="2">
    <location>
        <position position="1"/>
    </location>
</feature>
<evidence type="ECO:0000313" key="3">
    <source>
        <dbReference type="Proteomes" id="UP000007174"/>
    </source>
</evidence>
<reference evidence="3" key="1">
    <citation type="journal article" date="2012" name="Nat. Genet.">
        <title>Lifestyle transitions in plant pathogenic Colletotrichum fungi deciphered by genome and transcriptome analyses.</title>
        <authorList>
            <person name="O'Connell R.J."/>
            <person name="Thon M.R."/>
            <person name="Hacquard S."/>
            <person name="Amyotte S.G."/>
            <person name="Kleemann J."/>
            <person name="Torres M.F."/>
            <person name="Damm U."/>
            <person name="Buiate E.A."/>
            <person name="Epstein L."/>
            <person name="Alkan N."/>
            <person name="Altmueller J."/>
            <person name="Alvarado-Balderrama L."/>
            <person name="Bauser C.A."/>
            <person name="Becker C."/>
            <person name="Birren B.W."/>
            <person name="Chen Z."/>
            <person name="Choi J."/>
            <person name="Crouch J.A."/>
            <person name="Duvick J.P."/>
            <person name="Farman M.A."/>
            <person name="Gan P."/>
            <person name="Heiman D."/>
            <person name="Henrissat B."/>
            <person name="Howard R.J."/>
            <person name="Kabbage M."/>
            <person name="Koch C."/>
            <person name="Kracher B."/>
            <person name="Kubo Y."/>
            <person name="Law A.D."/>
            <person name="Lebrun M.-H."/>
            <person name="Lee Y.-H."/>
            <person name="Miyara I."/>
            <person name="Moore N."/>
            <person name="Neumann U."/>
            <person name="Nordstroem K."/>
            <person name="Panaccione D.G."/>
            <person name="Panstruga R."/>
            <person name="Place M."/>
            <person name="Proctor R.H."/>
            <person name="Prusky D."/>
            <person name="Rech G."/>
            <person name="Reinhardt R."/>
            <person name="Rollins J.A."/>
            <person name="Rounsley S."/>
            <person name="Schardl C.L."/>
            <person name="Schwartz D.C."/>
            <person name="Shenoy N."/>
            <person name="Shirasu K."/>
            <person name="Sikhakolli U.R."/>
            <person name="Stueber K."/>
            <person name="Sukno S.A."/>
            <person name="Sweigard J.A."/>
            <person name="Takano Y."/>
            <person name="Takahara H."/>
            <person name="Trail F."/>
            <person name="van der Does H.C."/>
            <person name="Voll L.M."/>
            <person name="Will I."/>
            <person name="Young S."/>
            <person name="Zeng Q."/>
            <person name="Zhang J."/>
            <person name="Zhou S."/>
            <person name="Dickman M.B."/>
            <person name="Schulze-Lefert P."/>
            <person name="Ver Loren van Themaat E."/>
            <person name="Ma L.-J."/>
            <person name="Vaillancourt L.J."/>
        </authorList>
    </citation>
    <scope>NUCLEOTIDE SEQUENCE [LARGE SCALE GENOMIC DNA]</scope>
    <source>
        <strain evidence="3">IMI 349063</strain>
    </source>
</reference>
<sequence length="73" mass="8789">RRRRPDPARLRRQEPESRRRQRHAHGSRRQHVPAYLRPGREGRGDHQARHLNQSNDRGLEKNCRCFLSLVCFP</sequence>
<dbReference type="Proteomes" id="UP000007174">
    <property type="component" value="Unassembled WGS sequence"/>
</dbReference>
<feature type="region of interest" description="Disordered" evidence="1">
    <location>
        <begin position="1"/>
        <end position="53"/>
    </location>
</feature>
<evidence type="ECO:0000313" key="2">
    <source>
        <dbReference type="EMBL" id="CCF38985.1"/>
    </source>
</evidence>
<accession>H1VFI2</accession>
<protein>
    <submittedName>
        <fullName evidence="2">Uncharacterized protein</fullName>
    </submittedName>
</protein>
<organism evidence="2 3">
    <name type="scientific">Colletotrichum higginsianum (strain IMI 349063)</name>
    <name type="common">Crucifer anthracnose fungus</name>
    <dbReference type="NCBI Taxonomy" id="759273"/>
    <lineage>
        <taxon>Eukaryota</taxon>
        <taxon>Fungi</taxon>
        <taxon>Dikarya</taxon>
        <taxon>Ascomycota</taxon>
        <taxon>Pezizomycotina</taxon>
        <taxon>Sordariomycetes</taxon>
        <taxon>Hypocreomycetidae</taxon>
        <taxon>Glomerellales</taxon>
        <taxon>Glomerellaceae</taxon>
        <taxon>Colletotrichum</taxon>
        <taxon>Colletotrichum destructivum species complex</taxon>
    </lineage>
</organism>
<dbReference type="EMBL" id="CACQ02003250">
    <property type="protein sequence ID" value="CCF38985.1"/>
    <property type="molecule type" value="Genomic_DNA"/>
</dbReference>
<gene>
    <name evidence="2" type="ORF">CH063_09940</name>
</gene>
<feature type="compositionally biased region" description="Basic and acidic residues" evidence="1">
    <location>
        <begin position="38"/>
        <end position="48"/>
    </location>
</feature>
<proteinExistence type="predicted"/>
<name>H1VFI2_COLHI</name>
<dbReference type="AlphaFoldDB" id="H1VFI2"/>
<feature type="compositionally biased region" description="Basic and acidic residues" evidence="1">
    <location>
        <begin position="1"/>
        <end position="18"/>
    </location>
</feature>
<feature type="compositionally biased region" description="Basic residues" evidence="1">
    <location>
        <begin position="19"/>
        <end position="31"/>
    </location>
</feature>
<dbReference type="HOGENOM" id="CLU_2711539_0_0_1"/>
<evidence type="ECO:0000256" key="1">
    <source>
        <dbReference type="SAM" id="MobiDB-lite"/>
    </source>
</evidence>